<dbReference type="GO" id="GO:0032259">
    <property type="term" value="P:methylation"/>
    <property type="evidence" value="ECO:0007669"/>
    <property type="project" value="UniProtKB-KW"/>
</dbReference>
<evidence type="ECO:0000313" key="5">
    <source>
        <dbReference type="EMBL" id="ENY70806.1"/>
    </source>
</evidence>
<protein>
    <submittedName>
        <fullName evidence="5">Putative methyltransferase</fullName>
    </submittedName>
</protein>
<proteinExistence type="inferred from homology"/>
<dbReference type="Pfam" id="PF08241">
    <property type="entry name" value="Methyltransf_11"/>
    <property type="match status" value="1"/>
</dbReference>
<dbReference type="GO" id="GO:0008757">
    <property type="term" value="F:S-adenosylmethionine-dependent methyltransferase activity"/>
    <property type="evidence" value="ECO:0007669"/>
    <property type="project" value="InterPro"/>
</dbReference>
<gene>
    <name evidence="5" type="ORF">G114_16420</name>
</gene>
<evidence type="ECO:0000259" key="4">
    <source>
        <dbReference type="Pfam" id="PF08241"/>
    </source>
</evidence>
<dbReference type="InterPro" id="IPR051052">
    <property type="entry name" value="Diverse_substrate_MTase"/>
</dbReference>
<dbReference type="OrthoDB" id="9797252at2"/>
<dbReference type="InterPro" id="IPR029063">
    <property type="entry name" value="SAM-dependent_MTases_sf"/>
</dbReference>
<keyword evidence="3 5" id="KW-0808">Transferase</keyword>
<evidence type="ECO:0000256" key="2">
    <source>
        <dbReference type="ARBA" id="ARBA00022603"/>
    </source>
</evidence>
<evidence type="ECO:0000256" key="3">
    <source>
        <dbReference type="ARBA" id="ARBA00022679"/>
    </source>
</evidence>
<dbReference type="InterPro" id="IPR013216">
    <property type="entry name" value="Methyltransf_11"/>
</dbReference>
<dbReference type="PANTHER" id="PTHR44942:SF4">
    <property type="entry name" value="METHYLTRANSFERASE TYPE 11 DOMAIN-CONTAINING PROTEIN"/>
    <property type="match status" value="1"/>
</dbReference>
<keyword evidence="2 5" id="KW-0489">Methyltransferase</keyword>
<comment type="caution">
    <text evidence="5">The sequence shown here is derived from an EMBL/GenBank/DDBJ whole genome shotgun (WGS) entry which is preliminary data.</text>
</comment>
<sequence>MSINIKKGDFTGLADNYSKYRPDYSLSVLKAILSYTGKRVENIDFADVGAGTGIWTRMVCGQGVRSAYAIEPNDDMRAAGQAYPSNADSLAEIKWAVGSAEKTNLESNSLDLLTMASSFHWADFEKATKEFNRVLRDGGLFVALWNPRLIEKNPVLVDIENQLCKLKHDIERVSSGRSGITDTLADRLSESPYFDDVLYLEGRHCIRMSKERYMGAWRSVNDLQAQLGSQLFEDFLKYVEDKISELDVIEATYLTRAWVAKNKR</sequence>
<dbReference type="Proteomes" id="UP000023775">
    <property type="component" value="Unassembled WGS sequence"/>
</dbReference>
<dbReference type="AlphaFoldDB" id="N9VHE1"/>
<keyword evidence="6" id="KW-1185">Reference proteome</keyword>
<accession>N9VHE1</accession>
<name>N9VHE1_9GAMM</name>
<dbReference type="RefSeq" id="WP_005358956.1">
    <property type="nucleotide sequence ID" value="NZ_APVG01000054.1"/>
</dbReference>
<comment type="similarity">
    <text evidence="1">Belongs to the methyltransferase superfamily.</text>
</comment>
<dbReference type="eggNOG" id="COG2226">
    <property type="taxonomic scope" value="Bacteria"/>
</dbReference>
<evidence type="ECO:0000256" key="1">
    <source>
        <dbReference type="ARBA" id="ARBA00008361"/>
    </source>
</evidence>
<feature type="domain" description="Methyltransferase type 11" evidence="4">
    <location>
        <begin position="47"/>
        <end position="142"/>
    </location>
</feature>
<dbReference type="SUPFAM" id="SSF53335">
    <property type="entry name" value="S-adenosyl-L-methionine-dependent methyltransferases"/>
    <property type="match status" value="1"/>
</dbReference>
<dbReference type="CDD" id="cd02440">
    <property type="entry name" value="AdoMet_MTases"/>
    <property type="match status" value="1"/>
</dbReference>
<evidence type="ECO:0000313" key="6">
    <source>
        <dbReference type="Proteomes" id="UP000023775"/>
    </source>
</evidence>
<dbReference type="EMBL" id="APVG01000054">
    <property type="protein sequence ID" value="ENY70806.1"/>
    <property type="molecule type" value="Genomic_DNA"/>
</dbReference>
<dbReference type="PANTHER" id="PTHR44942">
    <property type="entry name" value="METHYLTRANSF_11 DOMAIN-CONTAINING PROTEIN"/>
    <property type="match status" value="1"/>
</dbReference>
<reference evidence="5 6" key="1">
    <citation type="journal article" date="2013" name="Genome Announc.">
        <title>Draft Genome Sequence of the Aeromonas diversa Type Strain.</title>
        <authorList>
            <person name="Farfan M."/>
            <person name="Spataro N."/>
            <person name="Sanglas A."/>
            <person name="Albarral V."/>
            <person name="Loren J.G."/>
            <person name="Bosch E."/>
            <person name="Fuste M.C."/>
        </authorList>
    </citation>
    <scope>NUCLEOTIDE SEQUENCE [LARGE SCALE GENOMIC DNA]</scope>
    <source>
        <strain evidence="5 6">2478-85</strain>
    </source>
</reference>
<dbReference type="Gene3D" id="3.40.50.150">
    <property type="entry name" value="Vaccinia Virus protein VP39"/>
    <property type="match status" value="1"/>
</dbReference>
<organism evidence="5 6">
    <name type="scientific">Aeromonas diversa CDC 2478-85</name>
    <dbReference type="NCBI Taxonomy" id="1268237"/>
    <lineage>
        <taxon>Bacteria</taxon>
        <taxon>Pseudomonadati</taxon>
        <taxon>Pseudomonadota</taxon>
        <taxon>Gammaproteobacteria</taxon>
        <taxon>Aeromonadales</taxon>
        <taxon>Aeromonadaceae</taxon>
        <taxon>Aeromonas</taxon>
    </lineage>
</organism>